<dbReference type="GO" id="GO:0005524">
    <property type="term" value="F:ATP binding"/>
    <property type="evidence" value="ECO:0007669"/>
    <property type="project" value="InterPro"/>
</dbReference>
<dbReference type="InterPro" id="IPR037124">
    <property type="entry name" value="Chaperonin_GroES_sf"/>
</dbReference>
<feature type="signal peptide" evidence="4">
    <location>
        <begin position="1"/>
        <end position="21"/>
    </location>
</feature>
<evidence type="ECO:0000256" key="1">
    <source>
        <dbReference type="ARBA" id="ARBA00006975"/>
    </source>
</evidence>
<dbReference type="GO" id="GO:0051087">
    <property type="term" value="F:protein-folding chaperone binding"/>
    <property type="evidence" value="ECO:0007669"/>
    <property type="project" value="TreeGrafter"/>
</dbReference>
<dbReference type="SUPFAM" id="SSF50129">
    <property type="entry name" value="GroES-like"/>
    <property type="match status" value="1"/>
</dbReference>
<dbReference type="PANTHER" id="PTHR10772">
    <property type="entry name" value="10 KDA HEAT SHOCK PROTEIN"/>
    <property type="match status" value="1"/>
</dbReference>
<dbReference type="InterPro" id="IPR011032">
    <property type="entry name" value="GroES-like_sf"/>
</dbReference>
<keyword evidence="6" id="KW-1185">Reference proteome</keyword>
<name>A0A485MH91_LYNPA</name>
<evidence type="ECO:0000313" key="5">
    <source>
        <dbReference type="EMBL" id="VFV20211.1"/>
    </source>
</evidence>
<comment type="similarity">
    <text evidence="1">Belongs to the GroES chaperonin family.</text>
</comment>
<feature type="region of interest" description="Disordered" evidence="3">
    <location>
        <begin position="17"/>
        <end position="37"/>
    </location>
</feature>
<evidence type="ECO:0000256" key="3">
    <source>
        <dbReference type="SAM" id="MobiDB-lite"/>
    </source>
</evidence>
<dbReference type="SMART" id="SM00883">
    <property type="entry name" value="Cpn10"/>
    <property type="match status" value="1"/>
</dbReference>
<dbReference type="GO" id="GO:0005759">
    <property type="term" value="C:mitochondrial matrix"/>
    <property type="evidence" value="ECO:0007669"/>
    <property type="project" value="TreeGrafter"/>
</dbReference>
<dbReference type="Pfam" id="PF00166">
    <property type="entry name" value="Cpn10"/>
    <property type="match status" value="1"/>
</dbReference>
<keyword evidence="5" id="KW-0346">Stress response</keyword>
<dbReference type="InterPro" id="IPR020818">
    <property type="entry name" value="Chaperonin_GroES"/>
</dbReference>
<dbReference type="PANTHER" id="PTHR10772:SF0">
    <property type="entry name" value="10 KDA HEAT SHOCK PROTEIN, MITOCHONDRIAL"/>
    <property type="match status" value="1"/>
</dbReference>
<evidence type="ECO:0000313" key="6">
    <source>
        <dbReference type="Proteomes" id="UP000386466"/>
    </source>
</evidence>
<dbReference type="GO" id="GO:0046872">
    <property type="term" value="F:metal ion binding"/>
    <property type="evidence" value="ECO:0007669"/>
    <property type="project" value="TreeGrafter"/>
</dbReference>
<evidence type="ECO:0000256" key="4">
    <source>
        <dbReference type="SAM" id="SignalP"/>
    </source>
</evidence>
<keyword evidence="4" id="KW-0732">Signal</keyword>
<evidence type="ECO:0000256" key="2">
    <source>
        <dbReference type="ARBA" id="ARBA00023186"/>
    </source>
</evidence>
<dbReference type="GO" id="GO:0051082">
    <property type="term" value="F:unfolded protein binding"/>
    <property type="evidence" value="ECO:0007669"/>
    <property type="project" value="TreeGrafter"/>
</dbReference>
<dbReference type="EMBL" id="CAAGRJ010002340">
    <property type="protein sequence ID" value="VFV20211.1"/>
    <property type="molecule type" value="Genomic_DNA"/>
</dbReference>
<keyword evidence="2" id="KW-0143">Chaperone</keyword>
<protein>
    <submittedName>
        <fullName evidence="5">Mitochondrial 10 kDa heat shock protein</fullName>
    </submittedName>
</protein>
<feature type="non-terminal residue" evidence="5">
    <location>
        <position position="126"/>
    </location>
</feature>
<feature type="region of interest" description="Disordered" evidence="3">
    <location>
        <begin position="73"/>
        <end position="99"/>
    </location>
</feature>
<dbReference type="CDD" id="cd00320">
    <property type="entry name" value="cpn10"/>
    <property type="match status" value="1"/>
</dbReference>
<dbReference type="AlphaFoldDB" id="A0A485MH91"/>
<feature type="chain" id="PRO_5019837459" evidence="4">
    <location>
        <begin position="22"/>
        <end position="126"/>
    </location>
</feature>
<dbReference type="GO" id="GO:0044183">
    <property type="term" value="F:protein folding chaperone"/>
    <property type="evidence" value="ECO:0007669"/>
    <property type="project" value="InterPro"/>
</dbReference>
<sequence>MFTWPWGQTLGLLAASGAASGQSTDCRSKSPGRTGTYKVSSPLSVLVQSSAAKNVTKGGVMLPEKSQEKVLSKSSSLWTGSTGKGGEIQPSSVKAGDQVPLPDYGGTKLVLDDKDYFLFRDGDILR</sequence>
<reference evidence="5 6" key="1">
    <citation type="submission" date="2019-01" db="EMBL/GenBank/DDBJ databases">
        <authorList>
            <person name="Alioto T."/>
            <person name="Alioto T."/>
        </authorList>
    </citation>
    <scope>NUCLEOTIDE SEQUENCE [LARGE SCALE GENOMIC DNA]</scope>
</reference>
<accession>A0A485MH91</accession>
<proteinExistence type="inferred from homology"/>
<organism evidence="5 6">
    <name type="scientific">Lynx pardinus</name>
    <name type="common">Iberian lynx</name>
    <name type="synonym">Felis pardina</name>
    <dbReference type="NCBI Taxonomy" id="191816"/>
    <lineage>
        <taxon>Eukaryota</taxon>
        <taxon>Metazoa</taxon>
        <taxon>Chordata</taxon>
        <taxon>Craniata</taxon>
        <taxon>Vertebrata</taxon>
        <taxon>Euteleostomi</taxon>
        <taxon>Mammalia</taxon>
        <taxon>Eutheria</taxon>
        <taxon>Laurasiatheria</taxon>
        <taxon>Carnivora</taxon>
        <taxon>Feliformia</taxon>
        <taxon>Felidae</taxon>
        <taxon>Felinae</taxon>
        <taxon>Lynx</taxon>
    </lineage>
</organism>
<gene>
    <name evidence="5" type="ORF">LYPA_23C000199</name>
</gene>
<dbReference type="Gene3D" id="2.30.33.40">
    <property type="entry name" value="GroES chaperonin"/>
    <property type="match status" value="1"/>
</dbReference>
<dbReference type="Proteomes" id="UP000386466">
    <property type="component" value="Unassembled WGS sequence"/>
</dbReference>